<reference evidence="1" key="1">
    <citation type="journal article" date="2011" name="Acta Physiol. Plant.">
        <title>An investigation on the genetic background of Nostoc flagelliforme by similarity analysis of its partial genomic DNA and phylogenetic comparison of deduced related species.</title>
        <authorList>
            <person name="Gao X."/>
            <person name="Liu K."/>
            <person name="Qiu B.S."/>
        </authorList>
    </citation>
    <scope>NUCLEOTIDE SEQUENCE</scope>
    <source>
        <strain evidence="1">Sunitezuoqi</strain>
    </source>
</reference>
<protein>
    <submittedName>
        <fullName evidence="1">Uncharacterized protein</fullName>
    </submittedName>
</protein>
<proteinExistence type="predicted"/>
<gene>
    <name evidence="1" type="ORF">Nfla_6005</name>
</gene>
<sequence>MSAMNMQQQISSILQAYKFPVAVNRDWCIVKTMKEPTQEDTVEELSVDGGNKRDRTTEGEICAWLGYKAISLHHNGMVGTSFQDNQVVSTIRNSLFRPFAINAHG</sequence>
<organism evidence="1">
    <name type="scientific">Nostoc flagelliforme str. Sunitezuoqi</name>
    <dbReference type="NCBI Taxonomy" id="676037"/>
    <lineage>
        <taxon>Bacteria</taxon>
        <taxon>Bacillati</taxon>
        <taxon>Cyanobacteriota</taxon>
        <taxon>Cyanophyceae</taxon>
        <taxon>Nostocales</taxon>
        <taxon>Nostocaceae</taxon>
        <taxon>Nostoc</taxon>
    </lineage>
</organism>
<accession>E7DQ04</accession>
<name>E7DQ04_9NOSO</name>
<evidence type="ECO:0000313" key="1">
    <source>
        <dbReference type="EMBL" id="ADO19162.1"/>
    </source>
</evidence>
<dbReference type="AlphaFoldDB" id="E7DQ04"/>
<dbReference type="EMBL" id="HQ291132">
    <property type="protein sequence ID" value="ADO19162.1"/>
    <property type="molecule type" value="Genomic_DNA"/>
</dbReference>